<feature type="domain" description="Radical SAM core" evidence="4">
    <location>
        <begin position="40"/>
        <end position="267"/>
    </location>
</feature>
<gene>
    <name evidence="5" type="ORF">IG193_03765</name>
</gene>
<evidence type="ECO:0000256" key="3">
    <source>
        <dbReference type="ARBA" id="ARBA00023014"/>
    </source>
</evidence>
<dbReference type="PANTHER" id="PTHR43432">
    <property type="entry name" value="SLR0285 PROTEIN"/>
    <property type="match status" value="1"/>
</dbReference>
<name>A0A7L9FL66_9CREN</name>
<dbReference type="InParanoid" id="A0A7L9FL66"/>
<evidence type="ECO:0000313" key="5">
    <source>
        <dbReference type="EMBL" id="QOJ79585.1"/>
    </source>
</evidence>
<dbReference type="EMBL" id="CP062310">
    <property type="protein sequence ID" value="QOJ79585.1"/>
    <property type="molecule type" value="Genomic_DNA"/>
</dbReference>
<dbReference type="GO" id="GO:0046872">
    <property type="term" value="F:metal ion binding"/>
    <property type="evidence" value="ECO:0007669"/>
    <property type="project" value="UniProtKB-KW"/>
</dbReference>
<keyword evidence="3" id="KW-0411">Iron-sulfur</keyword>
<dbReference type="KEGG" id="thel:IG193_03765"/>
<dbReference type="InterPro" id="IPR058240">
    <property type="entry name" value="rSAM_sf"/>
</dbReference>
<dbReference type="PANTHER" id="PTHR43432:SF4">
    <property type="entry name" value="RADICAL SAM CORE DOMAIN-CONTAINING PROTEIN"/>
    <property type="match status" value="1"/>
</dbReference>
<dbReference type="SFLD" id="SFLDG01084">
    <property type="entry name" value="Uncharacterised_Radical_SAM_Su"/>
    <property type="match status" value="1"/>
</dbReference>
<keyword evidence="1" id="KW-0479">Metal-binding</keyword>
<dbReference type="Gene3D" id="3.80.30.30">
    <property type="match status" value="1"/>
</dbReference>
<keyword evidence="2" id="KW-0408">Iron</keyword>
<dbReference type="RefSeq" id="WP_192819557.1">
    <property type="nucleotide sequence ID" value="NZ_CP062310.1"/>
</dbReference>
<dbReference type="Pfam" id="PF04055">
    <property type="entry name" value="Radical_SAM"/>
    <property type="match status" value="1"/>
</dbReference>
<protein>
    <submittedName>
        <fullName evidence="5">Radical SAM protein</fullName>
    </submittedName>
</protein>
<dbReference type="GO" id="GO:0051536">
    <property type="term" value="F:iron-sulfur cluster binding"/>
    <property type="evidence" value="ECO:0007669"/>
    <property type="project" value="UniProtKB-KW"/>
</dbReference>
<dbReference type="AlphaFoldDB" id="A0A7L9FL66"/>
<dbReference type="SUPFAM" id="SSF102114">
    <property type="entry name" value="Radical SAM enzymes"/>
    <property type="match status" value="1"/>
</dbReference>
<evidence type="ECO:0000313" key="6">
    <source>
        <dbReference type="Proteomes" id="UP000594121"/>
    </source>
</evidence>
<dbReference type="Proteomes" id="UP000594121">
    <property type="component" value="Chromosome"/>
</dbReference>
<reference evidence="5 6" key="1">
    <citation type="submission" date="2020-10" db="EMBL/GenBank/DDBJ databases">
        <title>Thermofilum lucidum 3507LT sp. nov. a novel member of Thermofilaceae family isolated from Chile hot spring, and proposal of description order Thermofilales.</title>
        <authorList>
            <person name="Zayulina K.S."/>
            <person name="Elcheninov A.G."/>
            <person name="Toshchakov S.V."/>
            <person name="Kublanov I.V."/>
        </authorList>
    </citation>
    <scope>NUCLEOTIDE SEQUENCE [LARGE SCALE GENOMIC DNA]</scope>
    <source>
        <strain evidence="5 6">3507LT</strain>
    </source>
</reference>
<evidence type="ECO:0000256" key="1">
    <source>
        <dbReference type="ARBA" id="ARBA00022723"/>
    </source>
</evidence>
<evidence type="ECO:0000256" key="2">
    <source>
        <dbReference type="ARBA" id="ARBA00023004"/>
    </source>
</evidence>
<organism evidence="5 6">
    <name type="scientific">Infirmifilum lucidum</name>
    <dbReference type="NCBI Taxonomy" id="2776706"/>
    <lineage>
        <taxon>Archaea</taxon>
        <taxon>Thermoproteota</taxon>
        <taxon>Thermoprotei</taxon>
        <taxon>Thermofilales</taxon>
        <taxon>Thermofilaceae</taxon>
        <taxon>Infirmifilum</taxon>
    </lineage>
</organism>
<dbReference type="GO" id="GO:0003824">
    <property type="term" value="F:catalytic activity"/>
    <property type="evidence" value="ECO:0007669"/>
    <property type="project" value="InterPro"/>
</dbReference>
<keyword evidence="6" id="KW-1185">Reference proteome</keyword>
<dbReference type="SFLD" id="SFLDS00029">
    <property type="entry name" value="Radical_SAM"/>
    <property type="match status" value="1"/>
</dbReference>
<dbReference type="PROSITE" id="PS51918">
    <property type="entry name" value="RADICAL_SAM"/>
    <property type="match status" value="1"/>
</dbReference>
<dbReference type="InterPro" id="IPR040086">
    <property type="entry name" value="MJ0683-like"/>
</dbReference>
<evidence type="ECO:0000259" key="4">
    <source>
        <dbReference type="PROSITE" id="PS51918"/>
    </source>
</evidence>
<proteinExistence type="predicted"/>
<dbReference type="GeneID" id="59148983"/>
<accession>A0A7L9FL66</accession>
<dbReference type="InterPro" id="IPR007197">
    <property type="entry name" value="rSAM"/>
</dbReference>
<sequence>MALKLSLRGFLYRKLLVTKELEAKLPSDSIEKVKGDYHARKPPRPCGATVHSVVGCSYQCSYCYLPDMGVSNSTYRVYGLTGEEMAYALLLNPSFLPGRLGTLIAVGSLGEPFVDASAFSRTLEYLQAFSKYLGNPTQVATKSTLSEAQVKALASVKLPLSVLVTLVTLKHAEKLEPKAPHPEDRLDTVKLLRKHGLNPVVFLRPLIPGVNTGELDEMIDEAKAHGAAGIVFGGLRVTPLILRRLDRVGIDTSEIKQRVKGELKQGKQLPLELQDVKREAVRIAREKGLAPFLSACCANNYSAMLYDGLRAPCPGLDYIEGKFCTLCPVQCPGIKTLVDEAEVREDLEKLTSRRVIRLFVDEKFIRAQLDGKKRLSVRERAIVEVGYRRRVVLE</sequence>